<proteinExistence type="predicted"/>
<evidence type="ECO:0000313" key="3">
    <source>
        <dbReference type="Proteomes" id="UP000275385"/>
    </source>
</evidence>
<dbReference type="OrthoDB" id="3660917at2759"/>
<keyword evidence="3" id="KW-1185">Reference proteome</keyword>
<comment type="caution">
    <text evidence="2">The sequence shown here is derived from an EMBL/GenBank/DDBJ whole genome shotgun (WGS) entry which is preliminary data.</text>
</comment>
<accession>A0A420YF49</accession>
<evidence type="ECO:0000313" key="2">
    <source>
        <dbReference type="EMBL" id="RKU46528.1"/>
    </source>
</evidence>
<dbReference type="AlphaFoldDB" id="A0A420YF49"/>
<feature type="region of interest" description="Disordered" evidence="1">
    <location>
        <begin position="220"/>
        <end position="241"/>
    </location>
</feature>
<evidence type="ECO:0000256" key="1">
    <source>
        <dbReference type="SAM" id="MobiDB-lite"/>
    </source>
</evidence>
<dbReference type="EMBL" id="QVQW01000014">
    <property type="protein sequence ID" value="RKU46528.1"/>
    <property type="molecule type" value="Genomic_DNA"/>
</dbReference>
<protein>
    <submittedName>
        <fullName evidence="2">Uncharacterized protein</fullName>
    </submittedName>
</protein>
<reference evidence="2 3" key="1">
    <citation type="submission" date="2018-08" db="EMBL/GenBank/DDBJ databases">
        <title>Draft genome of the lignicolous fungus Coniochaeta pulveracea.</title>
        <authorList>
            <person name="Borstlap C.J."/>
            <person name="De Witt R.N."/>
            <person name="Botha A."/>
            <person name="Volschenk H."/>
        </authorList>
    </citation>
    <scope>NUCLEOTIDE SEQUENCE [LARGE SCALE GENOMIC DNA]</scope>
    <source>
        <strain evidence="2 3">CAB683</strain>
    </source>
</reference>
<name>A0A420YF49_9PEZI</name>
<gene>
    <name evidence="2" type="ORF">DL546_008853</name>
</gene>
<dbReference type="Proteomes" id="UP000275385">
    <property type="component" value="Unassembled WGS sequence"/>
</dbReference>
<sequence length="260" mass="29278">MSLSLGVFAYAARANHVSHQTTNPSTTLKGAVCLQGQNSKMAFWAADLFGCRRSCHPTLLSGFLRHYAGLSLLINVRFVGCRDRGFTPQSTTLMLLALVPIWFTLRDQRDHSLSQKCSIMFDNSQIQAMPEITTPQPATDTMTLKEIMKSMKSEGHGIWCLGHDGVLRHFDAVRNVVDARALTQPQIREYYNVPDDQIPPALLTADGRNVSEWDKWHPASRDIPRIPTEEEKAKKRAAREDFRRLNPDSACLKAKAEEEK</sequence>
<organism evidence="2 3">
    <name type="scientific">Coniochaeta pulveracea</name>
    <dbReference type="NCBI Taxonomy" id="177199"/>
    <lineage>
        <taxon>Eukaryota</taxon>
        <taxon>Fungi</taxon>
        <taxon>Dikarya</taxon>
        <taxon>Ascomycota</taxon>
        <taxon>Pezizomycotina</taxon>
        <taxon>Sordariomycetes</taxon>
        <taxon>Sordariomycetidae</taxon>
        <taxon>Coniochaetales</taxon>
        <taxon>Coniochaetaceae</taxon>
        <taxon>Coniochaeta</taxon>
    </lineage>
</organism>